<name>A0A1B0BA75_9MUSC</name>
<dbReference type="EnsemblMetazoa" id="GPPI023731-RA">
    <property type="protein sequence ID" value="GPPI023731-PA"/>
    <property type="gene ID" value="GPPI023731"/>
</dbReference>
<dbReference type="VEuPathDB" id="VectorBase:GPPI023731"/>
<dbReference type="EMBL" id="JXJN01010855">
    <property type="status" value="NOT_ANNOTATED_CDS"/>
    <property type="molecule type" value="Genomic_DNA"/>
</dbReference>
<dbReference type="AlphaFoldDB" id="A0A1B0BA75"/>
<sequence>MNGTGGPGQIGSESNYAYFKKLIYYAAVLIFYFKASCTQGPLAQLLGKLLFTFYHKFKLWLDI</sequence>
<reference evidence="1" key="2">
    <citation type="submission" date="2020-05" db="UniProtKB">
        <authorList>
            <consortium name="EnsemblMetazoa"/>
        </authorList>
    </citation>
    <scope>IDENTIFICATION</scope>
    <source>
        <strain evidence="1">IAEA</strain>
    </source>
</reference>
<dbReference type="Proteomes" id="UP000092460">
    <property type="component" value="Unassembled WGS sequence"/>
</dbReference>
<accession>A0A1B0BA75</accession>
<keyword evidence="2" id="KW-1185">Reference proteome</keyword>
<reference evidence="2" key="1">
    <citation type="submission" date="2015-01" db="EMBL/GenBank/DDBJ databases">
        <authorList>
            <person name="Aksoy S."/>
            <person name="Warren W."/>
            <person name="Wilson R.K."/>
        </authorList>
    </citation>
    <scope>NUCLEOTIDE SEQUENCE [LARGE SCALE GENOMIC DNA]</scope>
    <source>
        <strain evidence="2">IAEA</strain>
    </source>
</reference>
<organism evidence="1 2">
    <name type="scientific">Glossina palpalis gambiensis</name>
    <dbReference type="NCBI Taxonomy" id="67801"/>
    <lineage>
        <taxon>Eukaryota</taxon>
        <taxon>Metazoa</taxon>
        <taxon>Ecdysozoa</taxon>
        <taxon>Arthropoda</taxon>
        <taxon>Hexapoda</taxon>
        <taxon>Insecta</taxon>
        <taxon>Pterygota</taxon>
        <taxon>Neoptera</taxon>
        <taxon>Endopterygota</taxon>
        <taxon>Diptera</taxon>
        <taxon>Brachycera</taxon>
        <taxon>Muscomorpha</taxon>
        <taxon>Hippoboscoidea</taxon>
        <taxon>Glossinidae</taxon>
        <taxon>Glossina</taxon>
    </lineage>
</organism>
<protein>
    <submittedName>
        <fullName evidence="1">Uncharacterized protein</fullName>
    </submittedName>
</protein>
<evidence type="ECO:0000313" key="1">
    <source>
        <dbReference type="EnsemblMetazoa" id="GPPI023731-PA"/>
    </source>
</evidence>
<proteinExistence type="predicted"/>
<evidence type="ECO:0000313" key="2">
    <source>
        <dbReference type="Proteomes" id="UP000092460"/>
    </source>
</evidence>